<dbReference type="EC" id="5.6.2.4" evidence="10"/>
<dbReference type="GO" id="GO:0005524">
    <property type="term" value="F:ATP binding"/>
    <property type="evidence" value="ECO:0007669"/>
    <property type="project" value="UniProtKB-KW"/>
</dbReference>
<evidence type="ECO:0000256" key="8">
    <source>
        <dbReference type="ARBA" id="ARBA00023235"/>
    </source>
</evidence>
<evidence type="ECO:0000259" key="14">
    <source>
        <dbReference type="PROSITE" id="PS51194"/>
    </source>
</evidence>
<dbReference type="Pfam" id="PF16124">
    <property type="entry name" value="RecQ_Zn_bind"/>
    <property type="match status" value="1"/>
</dbReference>
<keyword evidence="8" id="KW-0413">Isomerase</keyword>
<keyword evidence="7" id="KW-0238">DNA-binding</keyword>
<dbReference type="Gene3D" id="1.10.10.10">
    <property type="entry name" value="Winged helix-like DNA-binding domain superfamily/Winged helix DNA-binding domain"/>
    <property type="match status" value="1"/>
</dbReference>
<reference evidence="16" key="1">
    <citation type="journal article" date="2019" name="Int. J. Syst. Evol. Microbiol.">
        <title>The Global Catalogue of Microorganisms (GCM) 10K type strain sequencing project: providing services to taxonomists for standard genome sequencing and annotation.</title>
        <authorList>
            <consortium name="The Broad Institute Genomics Platform"/>
            <consortium name="The Broad Institute Genome Sequencing Center for Infectious Disease"/>
            <person name="Wu L."/>
            <person name="Ma J."/>
        </authorList>
    </citation>
    <scope>NUCLEOTIDE SEQUENCE [LARGE SCALE GENOMIC DNA]</scope>
    <source>
        <strain evidence="16">JCM 19134</strain>
    </source>
</reference>
<keyword evidence="3" id="KW-0547">Nucleotide-binding</keyword>
<dbReference type="PROSITE" id="PS51192">
    <property type="entry name" value="HELICASE_ATP_BIND_1"/>
    <property type="match status" value="1"/>
</dbReference>
<evidence type="ECO:0000256" key="11">
    <source>
        <dbReference type="ARBA" id="ARBA00044535"/>
    </source>
</evidence>
<dbReference type="GO" id="GO:0003677">
    <property type="term" value="F:DNA binding"/>
    <property type="evidence" value="ECO:0007669"/>
    <property type="project" value="UniProtKB-KW"/>
</dbReference>
<dbReference type="Gene3D" id="3.40.50.300">
    <property type="entry name" value="P-loop containing nucleotide triphosphate hydrolases"/>
    <property type="match status" value="2"/>
</dbReference>
<evidence type="ECO:0000259" key="13">
    <source>
        <dbReference type="PROSITE" id="PS51192"/>
    </source>
</evidence>
<keyword evidence="2" id="KW-0479">Metal-binding</keyword>
<evidence type="ECO:0000256" key="6">
    <source>
        <dbReference type="ARBA" id="ARBA00022840"/>
    </source>
</evidence>
<dbReference type="Pfam" id="PF00270">
    <property type="entry name" value="DEAD"/>
    <property type="match status" value="1"/>
</dbReference>
<feature type="domain" description="Helicase C-terminal" evidence="14">
    <location>
        <begin position="216"/>
        <end position="366"/>
    </location>
</feature>
<sequence>MHTPDTLLKNTFGLASFRPGQQQVIETLLSGQSALAVFPTGGGKSLCYQLPALMLEGLTLVISPLIALMKDQVDQLQALNIPAARLDSSIDAEQLQSIYRGLANGDIKILYTAPERLTNERFINRLKGVNISMIAIDEAHCVSEWGHNFRPDYLKLAKQAKTLNADRVLALTATATPEVANQIRENFAIAADNHVQTGFYRANLAINVSAHIGHQRQTALINRLKAHPQQASIVYVTLQKTAEEIADALCQQGLSAQAYHAGLKDDQRNAVQEAFMAGTTDIVVATIAFGMGIDKSDIRAVYHYNLPKSLENYMQEIGRAGRDGNASQCHLLVDTQDLTVLENFTYGDTPDNSAITACIQHLLSHGAEFDISVYELSQQYDIRPLVINTLLTYLELNGAITSIGPFYSEYKIAFVEDSHTVLNQFDANRAEFLQSVFNTGKQGRSWLTIQPTQAAEALNEDRQRILNALNYLEQKNLVTLKLSGIRHRFRLANETDDQAQLIADIQQSFKQREQRDIERLQQVCQWAAGKTCLQQSLVQYFGEQLPIPCGQCSSCTGQPAQLQPRPSRAPDISVIHSLQSQPHPALATARQQARFLCGITSPQTSRAKLSKHALFGALADCHFEAVLEEANKHLNG</sequence>
<dbReference type="CDD" id="cd17920">
    <property type="entry name" value="DEXHc_RecQ"/>
    <property type="match status" value="1"/>
</dbReference>
<protein>
    <recommendedName>
        <fullName evidence="11">ATP-dependent DNA helicase RecQ</fullName>
        <ecNumber evidence="10">5.6.2.4</ecNumber>
    </recommendedName>
    <alternativeName>
        <fullName evidence="12">DNA 3'-5' helicase RecQ</fullName>
    </alternativeName>
</protein>
<gene>
    <name evidence="15" type="ORF">GCM10025791_22880</name>
</gene>
<evidence type="ECO:0000256" key="9">
    <source>
        <dbReference type="ARBA" id="ARBA00034617"/>
    </source>
</evidence>
<proteinExistence type="inferred from homology"/>
<dbReference type="GO" id="GO:0046872">
    <property type="term" value="F:metal ion binding"/>
    <property type="evidence" value="ECO:0007669"/>
    <property type="project" value="UniProtKB-KW"/>
</dbReference>
<dbReference type="SUPFAM" id="SSF52540">
    <property type="entry name" value="P-loop containing nucleoside triphosphate hydrolases"/>
    <property type="match status" value="1"/>
</dbReference>
<dbReference type="InterPro" id="IPR027417">
    <property type="entry name" value="P-loop_NTPase"/>
</dbReference>
<dbReference type="GO" id="GO:0006310">
    <property type="term" value="P:DNA recombination"/>
    <property type="evidence" value="ECO:0007669"/>
    <property type="project" value="InterPro"/>
</dbReference>
<dbReference type="InterPro" id="IPR011545">
    <property type="entry name" value="DEAD/DEAH_box_helicase_dom"/>
</dbReference>
<keyword evidence="4" id="KW-0378">Hydrolase</keyword>
<comment type="similarity">
    <text evidence="1">Belongs to the helicase family. RecQ subfamily.</text>
</comment>
<dbReference type="RefSeq" id="WP_345421860.1">
    <property type="nucleotide sequence ID" value="NZ_AP031496.1"/>
</dbReference>
<comment type="caution">
    <text evidence="15">The sequence shown here is derived from an EMBL/GenBank/DDBJ whole genome shotgun (WGS) entry which is preliminary data.</text>
</comment>
<evidence type="ECO:0000256" key="10">
    <source>
        <dbReference type="ARBA" id="ARBA00034808"/>
    </source>
</evidence>
<dbReference type="InterPro" id="IPR036388">
    <property type="entry name" value="WH-like_DNA-bd_sf"/>
</dbReference>
<evidence type="ECO:0000313" key="15">
    <source>
        <dbReference type="EMBL" id="GAA4943469.1"/>
    </source>
</evidence>
<dbReference type="GO" id="GO:0009378">
    <property type="term" value="F:four-way junction helicase activity"/>
    <property type="evidence" value="ECO:0007669"/>
    <property type="project" value="TreeGrafter"/>
</dbReference>
<keyword evidence="5 15" id="KW-0347">Helicase</keyword>
<dbReference type="InterPro" id="IPR004589">
    <property type="entry name" value="DNA_helicase_ATP-dep_RecQ"/>
</dbReference>
<dbReference type="GO" id="GO:0030894">
    <property type="term" value="C:replisome"/>
    <property type="evidence" value="ECO:0007669"/>
    <property type="project" value="TreeGrafter"/>
</dbReference>
<evidence type="ECO:0000256" key="2">
    <source>
        <dbReference type="ARBA" id="ARBA00022723"/>
    </source>
</evidence>
<dbReference type="InterPro" id="IPR001650">
    <property type="entry name" value="Helicase_C-like"/>
</dbReference>
<evidence type="ECO:0000256" key="1">
    <source>
        <dbReference type="ARBA" id="ARBA00005446"/>
    </source>
</evidence>
<evidence type="ECO:0000256" key="3">
    <source>
        <dbReference type="ARBA" id="ARBA00022741"/>
    </source>
</evidence>
<dbReference type="FunFam" id="3.40.50.300:FF:001389">
    <property type="entry name" value="ATP-dependent DNA helicase RecQ"/>
    <property type="match status" value="1"/>
</dbReference>
<dbReference type="SMART" id="SM00490">
    <property type="entry name" value="HELICc"/>
    <property type="match status" value="1"/>
</dbReference>
<dbReference type="GO" id="GO:0043138">
    <property type="term" value="F:3'-5' DNA helicase activity"/>
    <property type="evidence" value="ECO:0007669"/>
    <property type="project" value="UniProtKB-EC"/>
</dbReference>
<feature type="domain" description="Helicase ATP-binding" evidence="13">
    <location>
        <begin position="25"/>
        <end position="193"/>
    </location>
</feature>
<name>A0AAV3U354_9ALTE</name>
<dbReference type="PANTHER" id="PTHR13710:SF105">
    <property type="entry name" value="ATP-DEPENDENT DNA HELICASE Q1"/>
    <property type="match status" value="1"/>
</dbReference>
<evidence type="ECO:0000313" key="16">
    <source>
        <dbReference type="Proteomes" id="UP001409585"/>
    </source>
</evidence>
<dbReference type="Pfam" id="PF00271">
    <property type="entry name" value="Helicase_C"/>
    <property type="match status" value="1"/>
</dbReference>
<dbReference type="AlphaFoldDB" id="A0AAV3U354"/>
<dbReference type="GO" id="GO:0006281">
    <property type="term" value="P:DNA repair"/>
    <property type="evidence" value="ECO:0007669"/>
    <property type="project" value="TreeGrafter"/>
</dbReference>
<dbReference type="SMART" id="SM00487">
    <property type="entry name" value="DEXDc"/>
    <property type="match status" value="1"/>
</dbReference>
<dbReference type="InterPro" id="IPR014001">
    <property type="entry name" value="Helicase_ATP-bd"/>
</dbReference>
<dbReference type="GO" id="GO:0043590">
    <property type="term" value="C:bacterial nucleoid"/>
    <property type="evidence" value="ECO:0007669"/>
    <property type="project" value="TreeGrafter"/>
</dbReference>
<keyword evidence="16" id="KW-1185">Reference proteome</keyword>
<dbReference type="EMBL" id="BAABLX010000017">
    <property type="protein sequence ID" value="GAA4943469.1"/>
    <property type="molecule type" value="Genomic_DNA"/>
</dbReference>
<dbReference type="PANTHER" id="PTHR13710">
    <property type="entry name" value="DNA HELICASE RECQ FAMILY MEMBER"/>
    <property type="match status" value="1"/>
</dbReference>
<dbReference type="GO" id="GO:0016787">
    <property type="term" value="F:hydrolase activity"/>
    <property type="evidence" value="ECO:0007669"/>
    <property type="project" value="UniProtKB-KW"/>
</dbReference>
<evidence type="ECO:0000256" key="5">
    <source>
        <dbReference type="ARBA" id="ARBA00022806"/>
    </source>
</evidence>
<organism evidence="15 16">
    <name type="scientific">Halioxenophilus aromaticivorans</name>
    <dbReference type="NCBI Taxonomy" id="1306992"/>
    <lineage>
        <taxon>Bacteria</taxon>
        <taxon>Pseudomonadati</taxon>
        <taxon>Pseudomonadota</taxon>
        <taxon>Gammaproteobacteria</taxon>
        <taxon>Alteromonadales</taxon>
        <taxon>Alteromonadaceae</taxon>
        <taxon>Halioxenophilus</taxon>
    </lineage>
</organism>
<accession>A0AAV3U354</accession>
<dbReference type="Proteomes" id="UP001409585">
    <property type="component" value="Unassembled WGS sequence"/>
</dbReference>
<keyword evidence="6" id="KW-0067">ATP-binding</keyword>
<comment type="catalytic activity">
    <reaction evidence="9">
        <text>Couples ATP hydrolysis with the unwinding of duplex DNA by translocating in the 3'-5' direction.</text>
        <dbReference type="EC" id="5.6.2.4"/>
    </reaction>
</comment>
<dbReference type="PROSITE" id="PS51194">
    <property type="entry name" value="HELICASE_CTER"/>
    <property type="match status" value="1"/>
</dbReference>
<evidence type="ECO:0000256" key="7">
    <source>
        <dbReference type="ARBA" id="ARBA00023125"/>
    </source>
</evidence>
<dbReference type="NCBIfam" id="TIGR00614">
    <property type="entry name" value="recQ_fam"/>
    <property type="match status" value="1"/>
</dbReference>
<evidence type="ECO:0000256" key="12">
    <source>
        <dbReference type="ARBA" id="ARBA00044550"/>
    </source>
</evidence>
<evidence type="ECO:0000256" key="4">
    <source>
        <dbReference type="ARBA" id="ARBA00022801"/>
    </source>
</evidence>
<dbReference type="GO" id="GO:0005737">
    <property type="term" value="C:cytoplasm"/>
    <property type="evidence" value="ECO:0007669"/>
    <property type="project" value="TreeGrafter"/>
</dbReference>
<dbReference type="InterPro" id="IPR032284">
    <property type="entry name" value="RecQ_Zn-bd"/>
</dbReference>